<dbReference type="InterPro" id="IPR029060">
    <property type="entry name" value="PIN-like_dom_sf"/>
</dbReference>
<feature type="compositionally biased region" description="Basic and acidic residues" evidence="2">
    <location>
        <begin position="676"/>
        <end position="691"/>
    </location>
</feature>
<dbReference type="STRING" id="8010.ENSELUP00000015002"/>
<protein>
    <recommendedName>
        <fullName evidence="5">Asteroid domain-containing protein</fullName>
    </recommendedName>
</protein>
<dbReference type="PANTHER" id="PTHR15976">
    <property type="entry name" value="CONSTITUTIVE COACTIVATOR OF PEROXISOME PROLIFERATOR-ACTIVATED RECEPTOR GAMMA"/>
    <property type="match status" value="1"/>
</dbReference>
<feature type="region of interest" description="Disordered" evidence="2">
    <location>
        <begin position="641"/>
        <end position="706"/>
    </location>
</feature>
<evidence type="ECO:0008006" key="5">
    <source>
        <dbReference type="Google" id="ProtNLM"/>
    </source>
</evidence>
<reference evidence="3" key="3">
    <citation type="submission" date="2025-08" db="UniProtKB">
        <authorList>
            <consortium name="Ensembl"/>
        </authorList>
    </citation>
    <scope>IDENTIFICATION</scope>
</reference>
<comment type="similarity">
    <text evidence="1">Belongs to the constitutive coactivator of PPAR-gamma family.</text>
</comment>
<evidence type="ECO:0000313" key="3">
    <source>
        <dbReference type="Ensembl" id="ENSELUP00000015002.2"/>
    </source>
</evidence>
<evidence type="ECO:0000256" key="1">
    <source>
        <dbReference type="ARBA" id="ARBA00009495"/>
    </source>
</evidence>
<dbReference type="Ensembl" id="ENSELUT00000023982.3">
    <property type="protein sequence ID" value="ENSELUP00000015002.2"/>
    <property type="gene ID" value="ENSELUG00000014975.3"/>
</dbReference>
<dbReference type="InterPro" id="IPR026784">
    <property type="entry name" value="Coact_PPARg"/>
</dbReference>
<proteinExistence type="inferred from homology"/>
<dbReference type="AlphaFoldDB" id="A0A3P8YEJ1"/>
<gene>
    <name evidence="3" type="primary">FAM120B</name>
</gene>
<dbReference type="Bgee" id="ENSELUG00000014975">
    <property type="expression patterns" value="Expressed in testis and 15 other cell types or tissues"/>
</dbReference>
<keyword evidence="4" id="KW-1185">Reference proteome</keyword>
<feature type="compositionally biased region" description="Basic and acidic residues" evidence="2">
    <location>
        <begin position="642"/>
        <end position="651"/>
    </location>
</feature>
<reference evidence="3" key="4">
    <citation type="submission" date="2025-09" db="UniProtKB">
        <authorList>
            <consortium name="Ensembl"/>
        </authorList>
    </citation>
    <scope>IDENTIFICATION</scope>
</reference>
<reference evidence="3" key="2">
    <citation type="submission" date="2020-02" db="EMBL/GenBank/DDBJ databases">
        <title>Esox lucius (northern pike) genome, fEsoLuc1, primary haplotype.</title>
        <authorList>
            <person name="Myers G."/>
            <person name="Karagic N."/>
            <person name="Meyer A."/>
            <person name="Pippel M."/>
            <person name="Reichard M."/>
            <person name="Winkler S."/>
            <person name="Tracey A."/>
            <person name="Sims Y."/>
            <person name="Howe K."/>
            <person name="Rhie A."/>
            <person name="Formenti G."/>
            <person name="Durbin R."/>
            <person name="Fedrigo O."/>
            <person name="Jarvis E.D."/>
        </authorList>
    </citation>
    <scope>NUCLEOTIDE SEQUENCE [LARGE SCALE GENOMIC DNA]</scope>
</reference>
<dbReference type="OMA" id="MPWEVFD"/>
<sequence>MGVKGLQYFIETCCPEACVMVDLREMARQHVNNGHQNGGSTIPTLVVDGMACLRQWYSCQAWVYGGQWKEFMHCLEEFVAAFSSAGIRLVFFFDGVVEEGKRAEWVKRRLRVNKDVARVFQYLKSHAQQPNRELFCLPSGLATFSRFALKSLGQETWCSVREADYEIANFAVRHNCMGILGQDTDFIIFDSVPYLSVSQLRLDTMTTVLFSRDKLCHALRLQKAELPLLACLLGNDVVPEQRMQRLRRDALATYRRKHPQSPPQGEKIYAAADFIRSNQLSIVGNQGVSPVSFSDREALEKAIQYYLLPGQQPLWEIPNTSPPRSVCVMEGYLSPAILQAAREKHMRSECFMEYNVLYDGVVECSNTLEDMEDTELTPQAIVFQPSRERIYGILLPTHPDNGEHAPNVKEWFVFPGNPLKEPRVVSPMPLNHSGVKPDLKVLWFGKDPEATCLRIATFWAVFELDEFSVEQGRMDGSLLAVLCLVTYMAIQVRHLSLEDIDAYLSQAICVRYKSHAELLHTRVSHVEPRAVQLGSLFVRGLTHLLGANSTCGCPFPMEQLMPWNTFDGLLFHSKYLLAHSGRSQETLLEGNDSWVSLFRSLRELVLGACSRRGRMIQSRPRTTKPAKNNCNPFIQCRHKKGEHVNDGEQWRGRGAPSGRRDPPPQHNQARGSRPQACEHGRQRSRHPDRQRYHLAPRWQNPHPDYP</sequence>
<dbReference type="OrthoDB" id="25987at2759"/>
<dbReference type="SUPFAM" id="SSF88723">
    <property type="entry name" value="PIN domain-like"/>
    <property type="match status" value="1"/>
</dbReference>
<dbReference type="Proteomes" id="UP000265140">
    <property type="component" value="Chromosome 5"/>
</dbReference>
<evidence type="ECO:0000313" key="4">
    <source>
        <dbReference type="Proteomes" id="UP000265140"/>
    </source>
</evidence>
<dbReference type="GO" id="GO:0005634">
    <property type="term" value="C:nucleus"/>
    <property type="evidence" value="ECO:0007669"/>
    <property type="project" value="TreeGrafter"/>
</dbReference>
<dbReference type="Gene3D" id="3.40.50.1010">
    <property type="entry name" value="5'-nuclease"/>
    <property type="match status" value="1"/>
</dbReference>
<dbReference type="GeneTree" id="ENSGT00530000063168"/>
<dbReference type="PANTHER" id="PTHR15976:SF17">
    <property type="entry name" value="CONSTITUTIVE COACTIVATOR OF PEROXISOME PROLIFERATOR-ACTIVATED RECEPTOR GAMMA"/>
    <property type="match status" value="1"/>
</dbReference>
<reference evidence="4" key="1">
    <citation type="journal article" date="2014" name="PLoS ONE">
        <title>The genome and linkage map of the northern pike (Esox lucius): conserved synteny revealed between the salmonid sister group and the Neoteleostei.</title>
        <authorList>
            <person name="Rondeau E.B."/>
            <person name="Minkley D.R."/>
            <person name="Leong J.S."/>
            <person name="Messmer A.M."/>
            <person name="Jantzen J.R."/>
            <person name="von Schalburg K.R."/>
            <person name="Lemon C."/>
            <person name="Bird N.H."/>
            <person name="Koop B.F."/>
        </authorList>
    </citation>
    <scope>NUCLEOTIDE SEQUENCE</scope>
</reference>
<name>A0A3P8YEJ1_ESOLU</name>
<organism evidence="3 4">
    <name type="scientific">Esox lucius</name>
    <name type="common">Northern pike</name>
    <dbReference type="NCBI Taxonomy" id="8010"/>
    <lineage>
        <taxon>Eukaryota</taxon>
        <taxon>Metazoa</taxon>
        <taxon>Chordata</taxon>
        <taxon>Craniata</taxon>
        <taxon>Vertebrata</taxon>
        <taxon>Euteleostomi</taxon>
        <taxon>Actinopterygii</taxon>
        <taxon>Neopterygii</taxon>
        <taxon>Teleostei</taxon>
        <taxon>Protacanthopterygii</taxon>
        <taxon>Esociformes</taxon>
        <taxon>Esocidae</taxon>
        <taxon>Esox</taxon>
    </lineage>
</organism>
<dbReference type="CDD" id="cd18672">
    <property type="entry name" value="PIN_FAM120B-like"/>
    <property type="match status" value="1"/>
</dbReference>
<accession>A0A3P8YEJ1</accession>
<dbReference type="InParanoid" id="A0A3P8YEJ1"/>
<evidence type="ECO:0000256" key="2">
    <source>
        <dbReference type="SAM" id="MobiDB-lite"/>
    </source>
</evidence>